<evidence type="ECO:0000256" key="8">
    <source>
        <dbReference type="ARBA" id="ARBA00022723"/>
    </source>
</evidence>
<comment type="cofactor">
    <cofactor evidence="2">
        <name>Zn(2+)</name>
        <dbReference type="ChEBI" id="CHEBI:29105"/>
    </cofactor>
</comment>
<dbReference type="STRING" id="1895771.BGO89_00710"/>
<dbReference type="InterPro" id="IPR045357">
    <property type="entry name" value="Aminopeptidase_N-like_N"/>
</dbReference>
<protein>
    <recommendedName>
        <fullName evidence="5">Aminopeptidase N</fullName>
        <ecNumber evidence="4">3.4.11.2</ecNumber>
    </recommendedName>
</protein>
<keyword evidence="11" id="KW-0482">Metalloprotease</keyword>
<evidence type="ECO:0000256" key="5">
    <source>
        <dbReference type="ARBA" id="ARBA00015611"/>
    </source>
</evidence>
<evidence type="ECO:0000256" key="10">
    <source>
        <dbReference type="ARBA" id="ARBA00022833"/>
    </source>
</evidence>
<evidence type="ECO:0000256" key="12">
    <source>
        <dbReference type="SAM" id="SignalP"/>
    </source>
</evidence>
<dbReference type="Proteomes" id="UP000184233">
    <property type="component" value="Unassembled WGS sequence"/>
</dbReference>
<evidence type="ECO:0000256" key="2">
    <source>
        <dbReference type="ARBA" id="ARBA00001947"/>
    </source>
</evidence>
<evidence type="ECO:0000256" key="4">
    <source>
        <dbReference type="ARBA" id="ARBA00012564"/>
    </source>
</evidence>
<feature type="domain" description="Aminopeptidase N-like N-terminal" evidence="14">
    <location>
        <begin position="68"/>
        <end position="251"/>
    </location>
</feature>
<dbReference type="GO" id="GO:0043171">
    <property type="term" value="P:peptide catabolic process"/>
    <property type="evidence" value="ECO:0007669"/>
    <property type="project" value="TreeGrafter"/>
</dbReference>
<evidence type="ECO:0000256" key="7">
    <source>
        <dbReference type="ARBA" id="ARBA00022670"/>
    </source>
</evidence>
<evidence type="ECO:0000256" key="3">
    <source>
        <dbReference type="ARBA" id="ARBA00010136"/>
    </source>
</evidence>
<dbReference type="GO" id="GO:0005737">
    <property type="term" value="C:cytoplasm"/>
    <property type="evidence" value="ECO:0007669"/>
    <property type="project" value="TreeGrafter"/>
</dbReference>
<keyword evidence="12" id="KW-0732">Signal</keyword>
<accession>A0A1M3L6P3</accession>
<evidence type="ECO:0000313" key="15">
    <source>
        <dbReference type="EMBL" id="OJX61149.1"/>
    </source>
</evidence>
<dbReference type="PANTHER" id="PTHR11533">
    <property type="entry name" value="PROTEASE M1 ZINC METALLOPROTEASE"/>
    <property type="match status" value="1"/>
</dbReference>
<reference evidence="15" key="1">
    <citation type="submission" date="2016-09" db="EMBL/GenBank/DDBJ databases">
        <title>Genome-resolved meta-omics ties microbial dynamics to process performance in biotechnology for thiocyanate degradation.</title>
        <authorList>
            <person name="Kantor R.S."/>
            <person name="Huddy R.J."/>
            <person name="Iyer R."/>
            <person name="Thomas B.C."/>
            <person name="Brown C.T."/>
            <person name="Anantharaman K."/>
            <person name="Tringe S."/>
            <person name="Hettich R.L."/>
            <person name="Harrison S.T."/>
            <person name="Banfield J.F."/>
        </authorList>
    </citation>
    <scope>NUCLEOTIDE SEQUENCE [LARGE SCALE GENOMIC DNA]</scope>
    <source>
        <strain evidence="15">59-99</strain>
    </source>
</reference>
<dbReference type="PRINTS" id="PR00756">
    <property type="entry name" value="ALADIPTASE"/>
</dbReference>
<keyword evidence="8" id="KW-0479">Metal-binding</keyword>
<name>A0A1M3L6P3_9BACT</name>
<dbReference type="EMBL" id="MKVH01000002">
    <property type="protein sequence ID" value="OJX61149.1"/>
    <property type="molecule type" value="Genomic_DNA"/>
</dbReference>
<dbReference type="CDD" id="cd09603">
    <property type="entry name" value="M1_APN_like"/>
    <property type="match status" value="1"/>
</dbReference>
<dbReference type="Gene3D" id="1.10.390.10">
    <property type="entry name" value="Neutral Protease Domain 2"/>
    <property type="match status" value="1"/>
</dbReference>
<comment type="caution">
    <text evidence="15">The sequence shown here is derived from an EMBL/GenBank/DDBJ whole genome shotgun (WGS) entry which is preliminary data.</text>
</comment>
<evidence type="ECO:0000256" key="1">
    <source>
        <dbReference type="ARBA" id="ARBA00000098"/>
    </source>
</evidence>
<dbReference type="GO" id="GO:0016285">
    <property type="term" value="F:alanyl aminopeptidase activity"/>
    <property type="evidence" value="ECO:0007669"/>
    <property type="project" value="UniProtKB-EC"/>
</dbReference>
<dbReference type="Pfam" id="PF01433">
    <property type="entry name" value="Peptidase_M1"/>
    <property type="match status" value="1"/>
</dbReference>
<dbReference type="SUPFAM" id="SSF55486">
    <property type="entry name" value="Metalloproteases ('zincins'), catalytic domain"/>
    <property type="match status" value="1"/>
</dbReference>
<dbReference type="GO" id="GO:0016020">
    <property type="term" value="C:membrane"/>
    <property type="evidence" value="ECO:0007669"/>
    <property type="project" value="TreeGrafter"/>
</dbReference>
<proteinExistence type="inferred from homology"/>
<dbReference type="GO" id="GO:0008270">
    <property type="term" value="F:zinc ion binding"/>
    <property type="evidence" value="ECO:0007669"/>
    <property type="project" value="InterPro"/>
</dbReference>
<keyword evidence="6" id="KW-0031">Aminopeptidase</keyword>
<comment type="catalytic activity">
    <reaction evidence="1">
        <text>Release of an N-terminal amino acid, Xaa-|-Yaa- from a peptide, amide or arylamide. Xaa is preferably Ala, but may be most amino acids including Pro (slow action). When a terminal hydrophobic residue is followed by a prolyl residue, the two may be released as an intact Xaa-Pro dipeptide.</text>
        <dbReference type="EC" id="3.4.11.2"/>
    </reaction>
</comment>
<dbReference type="GO" id="GO:0042277">
    <property type="term" value="F:peptide binding"/>
    <property type="evidence" value="ECO:0007669"/>
    <property type="project" value="TreeGrafter"/>
</dbReference>
<dbReference type="SUPFAM" id="SSF63737">
    <property type="entry name" value="Leukotriene A4 hydrolase N-terminal domain"/>
    <property type="match status" value="1"/>
</dbReference>
<comment type="similarity">
    <text evidence="3">Belongs to the peptidase M1 family.</text>
</comment>
<keyword evidence="7" id="KW-0645">Protease</keyword>
<evidence type="ECO:0000256" key="9">
    <source>
        <dbReference type="ARBA" id="ARBA00022801"/>
    </source>
</evidence>
<dbReference type="InterPro" id="IPR001930">
    <property type="entry name" value="Peptidase_M1"/>
</dbReference>
<feature type="chain" id="PRO_5012589698" description="Aminopeptidase N" evidence="12">
    <location>
        <begin position="18"/>
        <end position="684"/>
    </location>
</feature>
<organism evidence="15">
    <name type="scientific">Candidatus Kapaibacterium thiocyanatum</name>
    <dbReference type="NCBI Taxonomy" id="1895771"/>
    <lineage>
        <taxon>Bacteria</taxon>
        <taxon>Pseudomonadati</taxon>
        <taxon>Candidatus Kapaibacteriota</taxon>
        <taxon>Candidatus Kapaibacteriia</taxon>
        <taxon>Candidatus Kapaibacteriales</taxon>
        <taxon>Candidatus Kapaibacteriaceae</taxon>
        <taxon>Candidatus Kapaibacterium</taxon>
    </lineage>
</organism>
<feature type="domain" description="Peptidase M1 membrane alanine aminopeptidase" evidence="13">
    <location>
        <begin position="296"/>
        <end position="482"/>
    </location>
</feature>
<dbReference type="InterPro" id="IPR042097">
    <property type="entry name" value="Aminopeptidase_N-like_N_sf"/>
</dbReference>
<dbReference type="GO" id="GO:0006508">
    <property type="term" value="P:proteolysis"/>
    <property type="evidence" value="ECO:0007669"/>
    <property type="project" value="UniProtKB-KW"/>
</dbReference>
<evidence type="ECO:0000259" key="13">
    <source>
        <dbReference type="Pfam" id="PF01433"/>
    </source>
</evidence>
<dbReference type="PANTHER" id="PTHR11533:SF174">
    <property type="entry name" value="PUROMYCIN-SENSITIVE AMINOPEPTIDASE-RELATED"/>
    <property type="match status" value="1"/>
</dbReference>
<sequence length="684" mass="76102">MPLILIAMLVLVTAASAQHPVEGKSAYHDAFFLDPHLREAVMPMHPPALVSTAFPHKELQERIDVISYDIKLDWYYALTTPSVLRGQRKATGHVHARIRSMVNGLDTLVLDAIALTVDSVFVGGERVPFSGSVTVLRIPLPVAVAADDTIDVDVHYAIRTSDRAFYAFSQEDANQLSLPHPIAFTFNEPEDARRWLPCHDVPSDKALFTVDVRVPAGLTVVSNGTPQRTLSDGDTASWQSWHHPLPMPTYLFAVNASDYVSYDQVYRRMFGGEVPIYNYHWGMDDNGVFFNARNALRNIPRMFEAFEDKYGEYPFPTYGHVTVAPIQFGGMEHQSMSTINRRWLMGDVETGYAHELAHQWFGDMVTCETWGDIWLNEGGASFSEAVWLGFSEGPEGYRRLLADRRNVYMRNGLAEPPVYDIPMATLFNEATTYCKSGWVYHMMRRMVGDNAFFPAIRIYLQRHRLSTAQTADLLETMQGRIPSAVVPWETFFDQWLVKAGHPVFVADAVQNWLADGQYVTIVTVAQTQQADNVPNPFIVPLTIRLYGQGQTKDTTVLMSTSNFQVDIASAFVIDSVQLDPDDDLLCEKTVNTVSSVEGDDAVATATLRLTGSHPVEHGMPAQFVVEGAAVTLQVVDAMGRQVFAHDAVPGIVTVPTSTMVPGLYVARLVSSKSEPVSTVTFIVR</sequence>
<evidence type="ECO:0000256" key="11">
    <source>
        <dbReference type="ARBA" id="ARBA00023049"/>
    </source>
</evidence>
<dbReference type="GO" id="GO:0005615">
    <property type="term" value="C:extracellular space"/>
    <property type="evidence" value="ECO:0007669"/>
    <property type="project" value="TreeGrafter"/>
</dbReference>
<evidence type="ECO:0000259" key="14">
    <source>
        <dbReference type="Pfam" id="PF17900"/>
    </source>
</evidence>
<dbReference type="InterPro" id="IPR027268">
    <property type="entry name" value="Peptidase_M4/M1_CTD_sf"/>
</dbReference>
<dbReference type="InterPro" id="IPR050344">
    <property type="entry name" value="Peptidase_M1_aminopeptidases"/>
</dbReference>
<feature type="signal peptide" evidence="12">
    <location>
        <begin position="1"/>
        <end position="17"/>
    </location>
</feature>
<evidence type="ECO:0000256" key="6">
    <source>
        <dbReference type="ARBA" id="ARBA00022438"/>
    </source>
</evidence>
<gene>
    <name evidence="15" type="ORF">BGO89_00710</name>
</gene>
<dbReference type="EC" id="3.4.11.2" evidence="4"/>
<dbReference type="Gene3D" id="2.60.40.1730">
    <property type="entry name" value="tricorn interacting facor f3 domain"/>
    <property type="match status" value="1"/>
</dbReference>
<dbReference type="AlphaFoldDB" id="A0A1M3L6P3"/>
<keyword evidence="9" id="KW-0378">Hydrolase</keyword>
<dbReference type="Pfam" id="PF17900">
    <property type="entry name" value="Peptidase_M1_N"/>
    <property type="match status" value="1"/>
</dbReference>
<keyword evidence="10" id="KW-0862">Zinc</keyword>
<dbReference type="InterPro" id="IPR014782">
    <property type="entry name" value="Peptidase_M1_dom"/>
</dbReference>
<dbReference type="GO" id="GO:0070006">
    <property type="term" value="F:metalloaminopeptidase activity"/>
    <property type="evidence" value="ECO:0007669"/>
    <property type="project" value="TreeGrafter"/>
</dbReference>